<evidence type="ECO:0000256" key="7">
    <source>
        <dbReference type="ARBA" id="ARBA00023033"/>
    </source>
</evidence>
<organism evidence="8 9">
    <name type="scientific">Panacagrimonas perspica</name>
    <dbReference type="NCBI Taxonomy" id="381431"/>
    <lineage>
        <taxon>Bacteria</taxon>
        <taxon>Pseudomonadati</taxon>
        <taxon>Pseudomonadota</taxon>
        <taxon>Gammaproteobacteria</taxon>
        <taxon>Nevskiales</taxon>
        <taxon>Nevskiaceae</taxon>
        <taxon>Panacagrimonas</taxon>
    </lineage>
</organism>
<keyword evidence="5" id="KW-0521">NADP</keyword>
<evidence type="ECO:0000313" key="9">
    <source>
        <dbReference type="Proteomes" id="UP000295341"/>
    </source>
</evidence>
<dbReference type="InterPro" id="IPR050775">
    <property type="entry name" value="FAD-binding_Monooxygenases"/>
</dbReference>
<keyword evidence="4" id="KW-0274">FAD</keyword>
<dbReference type="SUPFAM" id="SSF51905">
    <property type="entry name" value="FAD/NAD(P)-binding domain"/>
    <property type="match status" value="2"/>
</dbReference>
<dbReference type="PANTHER" id="PTHR43098">
    <property type="entry name" value="L-ORNITHINE N(5)-MONOOXYGENASE-RELATED"/>
    <property type="match status" value="1"/>
</dbReference>
<dbReference type="EMBL" id="SOBT01000008">
    <property type="protein sequence ID" value="TDU31679.1"/>
    <property type="molecule type" value="Genomic_DNA"/>
</dbReference>
<evidence type="ECO:0000256" key="5">
    <source>
        <dbReference type="ARBA" id="ARBA00022857"/>
    </source>
</evidence>
<dbReference type="Pfam" id="PF13738">
    <property type="entry name" value="Pyr_redox_3"/>
    <property type="match status" value="1"/>
</dbReference>
<comment type="caution">
    <text evidence="8">The sequence shown here is derived from an EMBL/GenBank/DDBJ whole genome shotgun (WGS) entry which is preliminary data.</text>
</comment>
<evidence type="ECO:0000256" key="2">
    <source>
        <dbReference type="ARBA" id="ARBA00010139"/>
    </source>
</evidence>
<dbReference type="OrthoDB" id="9766402at2"/>
<dbReference type="PRINTS" id="PR00411">
    <property type="entry name" value="PNDRDTASEI"/>
</dbReference>
<proteinExistence type="inferred from homology"/>
<dbReference type="PANTHER" id="PTHR43098:SF3">
    <property type="entry name" value="L-ORNITHINE N(5)-MONOOXYGENASE-RELATED"/>
    <property type="match status" value="1"/>
</dbReference>
<keyword evidence="7" id="KW-0503">Monooxygenase</keyword>
<dbReference type="PRINTS" id="PR00368">
    <property type="entry name" value="FADPNR"/>
</dbReference>
<name>A0A4S3K4T3_9GAMM</name>
<accession>A0A4S3K4T3</accession>
<gene>
    <name evidence="8" type="ORF">DFR24_1056</name>
</gene>
<evidence type="ECO:0000256" key="6">
    <source>
        <dbReference type="ARBA" id="ARBA00023002"/>
    </source>
</evidence>
<sequence length="537" mass="60901">MNKQTGEMPTFDVVVIGAGIAGMYALIRLRALGFSVRVFEAGTDVGGTWYWNRYPGARFDSESYSYAYSFDADLLQEWNWSEHFAAQPETHRYLRHVAEKYDLRRDIQFNSRVAAAEYHAEDRSWVTTTEDGAKVRSQFLITAIGILSAPHIPAIPGRETFKGRSWHTSHWPKEAVDLSHQRVAVIGTGATAVQLITEISKNIGHLTIFQRTANYTKPLRNQAIRDEEQAALKASYPEMFQRCKQTFGAFLHDIDPRSIFDLEPEARRQHLEQLWNEPGFGFWLGNFLDTFMNREAAEVVSEFVREKIRQRVNDPKVAEMLTPRDHPFGTKRVPLESGYYEAFNRPNVELVDLKKHAIRRITQTGLETSEKAYEFDVIIFATGFDAVTGSFARMQIRGKDGVLLKDKWADGPQTLFGLQGAGFPNMFTIVGPHNAAAFCNIPRCIEQNVEWVCEAIAHVRKTGHRSIEPKTDAAAAWTEHVNEQVEHMLIAQTDSWFMGSNIPGKKRAFLAYFGGAPAYRQRCDESAAKGYEGFDIS</sequence>
<evidence type="ECO:0000256" key="4">
    <source>
        <dbReference type="ARBA" id="ARBA00022827"/>
    </source>
</evidence>
<evidence type="ECO:0000256" key="3">
    <source>
        <dbReference type="ARBA" id="ARBA00022630"/>
    </source>
</evidence>
<keyword evidence="9" id="KW-1185">Reference proteome</keyword>
<dbReference type="Proteomes" id="UP000295341">
    <property type="component" value="Unassembled WGS sequence"/>
</dbReference>
<dbReference type="GO" id="GO:0004497">
    <property type="term" value="F:monooxygenase activity"/>
    <property type="evidence" value="ECO:0007669"/>
    <property type="project" value="UniProtKB-KW"/>
</dbReference>
<keyword evidence="3" id="KW-0285">Flavoprotein</keyword>
<comment type="similarity">
    <text evidence="2">Belongs to the FAD-binding monooxygenase family.</text>
</comment>
<dbReference type="AlphaFoldDB" id="A0A4S3K4T3"/>
<evidence type="ECO:0000313" key="8">
    <source>
        <dbReference type="EMBL" id="TDU31679.1"/>
    </source>
</evidence>
<dbReference type="InterPro" id="IPR036188">
    <property type="entry name" value="FAD/NAD-bd_sf"/>
</dbReference>
<evidence type="ECO:0000256" key="1">
    <source>
        <dbReference type="ARBA" id="ARBA00001974"/>
    </source>
</evidence>
<dbReference type="Gene3D" id="3.50.50.60">
    <property type="entry name" value="FAD/NAD(P)-binding domain"/>
    <property type="match status" value="2"/>
</dbReference>
<reference evidence="8 9" key="1">
    <citation type="submission" date="2019-03" db="EMBL/GenBank/DDBJ databases">
        <title>Genomic Encyclopedia of Type Strains, Phase IV (KMG-IV): sequencing the most valuable type-strain genomes for metagenomic binning, comparative biology and taxonomic classification.</title>
        <authorList>
            <person name="Goeker M."/>
        </authorList>
    </citation>
    <scope>NUCLEOTIDE SEQUENCE [LARGE SCALE GENOMIC DNA]</scope>
    <source>
        <strain evidence="8 9">DSM 26377</strain>
    </source>
</reference>
<comment type="cofactor">
    <cofactor evidence="1">
        <name>FAD</name>
        <dbReference type="ChEBI" id="CHEBI:57692"/>
    </cofactor>
</comment>
<protein>
    <submittedName>
        <fullName evidence="8">Cation diffusion facilitator CzcD-associated flavoprotein CzcO</fullName>
    </submittedName>
</protein>
<dbReference type="RefSeq" id="WP_133880246.1">
    <property type="nucleotide sequence ID" value="NZ_MWIN01000012.1"/>
</dbReference>
<keyword evidence="6" id="KW-0560">Oxidoreductase</keyword>